<dbReference type="RefSeq" id="WP_136561672.1">
    <property type="nucleotide sequence ID" value="NZ_BAABLS010000001.1"/>
</dbReference>
<dbReference type="OrthoDB" id="9802811at2"/>
<feature type="binding site" evidence="1">
    <location>
        <position position="58"/>
    </location>
    <ligand>
        <name>Mg(2+)</name>
        <dbReference type="ChEBI" id="CHEBI:18420"/>
        <label>2</label>
    </ligand>
</feature>
<keyword evidence="1" id="KW-0460">Magnesium</keyword>
<comment type="miscellaneous">
    <text evidence="1">Reaction mechanism of ThiL seems to utilize a direct, inline transfer of the gamma-phosphate of ATP to TMP rather than a phosphorylated enzyme intermediate.</text>
</comment>
<feature type="binding site" evidence="1">
    <location>
        <position position="159"/>
    </location>
    <ligand>
        <name>ATP</name>
        <dbReference type="ChEBI" id="CHEBI:30616"/>
    </ligand>
</feature>
<dbReference type="GO" id="GO:0009229">
    <property type="term" value="P:thiamine diphosphate biosynthetic process"/>
    <property type="evidence" value="ECO:0007669"/>
    <property type="project" value="UniProtKB-UniRule"/>
</dbReference>
<evidence type="ECO:0000313" key="4">
    <source>
        <dbReference type="Proteomes" id="UP000307087"/>
    </source>
</evidence>
<comment type="similarity">
    <text evidence="1">Belongs to the thiamine-monophosphate kinase family.</text>
</comment>
<dbReference type="SUPFAM" id="SSF56042">
    <property type="entry name" value="PurM C-terminal domain-like"/>
    <property type="match status" value="1"/>
</dbReference>
<keyword evidence="4" id="KW-1185">Reference proteome</keyword>
<feature type="binding site" evidence="1">
    <location>
        <begin position="134"/>
        <end position="135"/>
    </location>
    <ligand>
        <name>ATP</name>
        <dbReference type="ChEBI" id="CHEBI:30616"/>
    </ligand>
</feature>
<dbReference type="PANTHER" id="PTHR30270:SF0">
    <property type="entry name" value="THIAMINE-MONOPHOSPHATE KINASE"/>
    <property type="match status" value="1"/>
</dbReference>
<keyword evidence="1" id="KW-0784">Thiamine biosynthesis</keyword>
<dbReference type="InterPro" id="IPR036676">
    <property type="entry name" value="PurM-like_C_sf"/>
</dbReference>
<keyword evidence="1" id="KW-0479">Metal-binding</keyword>
<sequence>MVTPDPAASIADLGEFGLIDRIAAIVGATAPGDDVLVGPGDDAAVLRVRKGHVVVSTDVMVEGRHFRRDWAEAADIGHRAAAQNLSDINAMGGRAQWLTVGLAAPADLPAQWALDFTRGFAEECAGVGAGLVGGDVSRADQVVVSVTVIGACSVSPVLRSGASAGDVVALHGRQGWAAGGLAVLGRGFRSPRVLVEAYRRPEPPYAAGPVAAEAGATSMIDISDGLLAEAGHLATASGVAIDVETSCFEIPEPLVAVGQALGADPLQFVLGGGDDHALLATFPSGSPLPDGWQRIGTVHATSADEGAPRVTVDGASYDGPTGWSHF</sequence>
<dbReference type="NCBIfam" id="TIGR01379">
    <property type="entry name" value="thiL"/>
    <property type="match status" value="1"/>
</dbReference>
<comment type="catalytic activity">
    <reaction evidence="1">
        <text>thiamine phosphate + ATP = thiamine diphosphate + ADP</text>
        <dbReference type="Rhea" id="RHEA:15913"/>
        <dbReference type="ChEBI" id="CHEBI:30616"/>
        <dbReference type="ChEBI" id="CHEBI:37575"/>
        <dbReference type="ChEBI" id="CHEBI:58937"/>
        <dbReference type="ChEBI" id="CHEBI:456216"/>
        <dbReference type="EC" id="2.7.4.16"/>
    </reaction>
</comment>
<feature type="binding site" evidence="1">
    <location>
        <position position="87"/>
    </location>
    <ligand>
        <name>Mg(2+)</name>
        <dbReference type="ChEBI" id="CHEBI:18420"/>
        <label>4</label>
    </ligand>
</feature>
<keyword evidence="1" id="KW-0547">Nucleotide-binding</keyword>
<dbReference type="PANTHER" id="PTHR30270">
    <property type="entry name" value="THIAMINE-MONOPHOSPHATE KINASE"/>
    <property type="match status" value="1"/>
</dbReference>
<dbReference type="SUPFAM" id="SSF55326">
    <property type="entry name" value="PurM N-terminal domain-like"/>
    <property type="match status" value="1"/>
</dbReference>
<feature type="binding site" evidence="1">
    <location>
        <position position="42"/>
    </location>
    <ligand>
        <name>Mg(2+)</name>
        <dbReference type="ChEBI" id="CHEBI:18420"/>
        <label>4</label>
    </ligand>
</feature>
<dbReference type="EMBL" id="STGW01000002">
    <property type="protein sequence ID" value="THV17737.1"/>
    <property type="molecule type" value="Genomic_DNA"/>
</dbReference>
<dbReference type="Proteomes" id="UP000307087">
    <property type="component" value="Unassembled WGS sequence"/>
</dbReference>
<comment type="function">
    <text evidence="1">Catalyzes the ATP-dependent phosphorylation of thiamine-monophosphate (TMP) to form thiamine-pyrophosphate (TPP), the active form of vitamin B1.</text>
</comment>
<comment type="caution">
    <text evidence="3">The sequence shown here is derived from an EMBL/GenBank/DDBJ whole genome shotgun (WGS) entry which is preliminary data.</text>
</comment>
<feature type="domain" description="PurM-like N-terminal" evidence="2">
    <location>
        <begin position="40"/>
        <end position="151"/>
    </location>
</feature>
<dbReference type="NCBIfam" id="NF004351">
    <property type="entry name" value="PRK05731.1-4"/>
    <property type="match status" value="1"/>
</dbReference>
<dbReference type="GO" id="GO:0009030">
    <property type="term" value="F:thiamine-phosphate kinase activity"/>
    <property type="evidence" value="ECO:0007669"/>
    <property type="project" value="UniProtKB-UniRule"/>
</dbReference>
<feature type="binding site" evidence="1">
    <location>
        <position position="58"/>
    </location>
    <ligand>
        <name>Mg(2+)</name>
        <dbReference type="ChEBI" id="CHEBI:18420"/>
        <label>1</label>
    </ligand>
</feature>
<feature type="binding site" evidence="1">
    <location>
        <position position="87"/>
    </location>
    <ligand>
        <name>Mg(2+)</name>
        <dbReference type="ChEBI" id="CHEBI:18420"/>
        <label>2</label>
    </ligand>
</feature>
<dbReference type="GO" id="GO:0005524">
    <property type="term" value="F:ATP binding"/>
    <property type="evidence" value="ECO:0007669"/>
    <property type="project" value="UniProtKB-UniRule"/>
</dbReference>
<accession>A0A4S8NL45</accession>
<reference evidence="3 4" key="1">
    <citation type="journal article" date="2009" name="Int. J. Syst. Evol. Microbiol.">
        <title>Nocardioides caeni sp. nov., isolated from wastewater.</title>
        <authorList>
            <person name="Yoon J.H."/>
            <person name="Kang S.J."/>
            <person name="Park S."/>
            <person name="Kim W."/>
            <person name="Oh T.K."/>
        </authorList>
    </citation>
    <scope>NUCLEOTIDE SEQUENCE [LARGE SCALE GENOMIC DNA]</scope>
    <source>
        <strain evidence="3 4">DSM 23134</strain>
    </source>
</reference>
<dbReference type="AlphaFoldDB" id="A0A4S8NL45"/>
<evidence type="ECO:0000313" key="3">
    <source>
        <dbReference type="EMBL" id="THV17737.1"/>
    </source>
</evidence>
<feature type="binding site" evidence="1">
    <location>
        <position position="65"/>
    </location>
    <ligand>
        <name>substrate</name>
    </ligand>
</feature>
<dbReference type="GO" id="GO:0009228">
    <property type="term" value="P:thiamine biosynthetic process"/>
    <property type="evidence" value="ECO:0007669"/>
    <property type="project" value="UniProtKB-KW"/>
</dbReference>
<feature type="binding site" evidence="1">
    <location>
        <position position="42"/>
    </location>
    <ligand>
        <name>Mg(2+)</name>
        <dbReference type="ChEBI" id="CHEBI:18420"/>
        <label>3</label>
    </ligand>
</feature>
<dbReference type="PIRSF" id="PIRSF005303">
    <property type="entry name" value="Thiam_monoph_kin"/>
    <property type="match status" value="1"/>
</dbReference>
<name>A0A4S8NL45_9ACTN</name>
<dbReference type="Gene3D" id="3.30.1330.10">
    <property type="entry name" value="PurM-like, N-terminal domain"/>
    <property type="match status" value="1"/>
</dbReference>
<protein>
    <recommendedName>
        <fullName evidence="1">Thiamine-monophosphate kinase</fullName>
        <shortName evidence="1">TMP kinase</shortName>
        <shortName evidence="1">Thiamine-phosphate kinase</shortName>
        <ecNumber evidence="1">2.7.4.16</ecNumber>
    </recommendedName>
</protein>
<keyword evidence="1 3" id="KW-0808">Transferase</keyword>
<keyword evidence="1 3" id="KW-0418">Kinase</keyword>
<dbReference type="InterPro" id="IPR036921">
    <property type="entry name" value="PurM-like_N_sf"/>
</dbReference>
<dbReference type="GO" id="GO:0000287">
    <property type="term" value="F:magnesium ion binding"/>
    <property type="evidence" value="ECO:0007669"/>
    <property type="project" value="UniProtKB-UniRule"/>
</dbReference>
<gene>
    <name evidence="1" type="primary">thiL</name>
    <name evidence="3" type="ORF">E9934_04500</name>
</gene>
<feature type="binding site" evidence="1">
    <location>
        <position position="274"/>
    </location>
    <ligand>
        <name>substrate</name>
    </ligand>
</feature>
<feature type="binding site" evidence="1">
    <location>
        <position position="323"/>
    </location>
    <ligand>
        <name>substrate</name>
    </ligand>
</feature>
<feature type="binding site" evidence="1">
    <location>
        <position position="221"/>
    </location>
    <ligand>
        <name>Mg(2+)</name>
        <dbReference type="ChEBI" id="CHEBI:18420"/>
        <label>3</label>
    </ligand>
</feature>
<comment type="caution">
    <text evidence="1">Lacks conserved residue(s) required for the propagation of feature annotation.</text>
</comment>
<dbReference type="Pfam" id="PF00586">
    <property type="entry name" value="AIRS"/>
    <property type="match status" value="1"/>
</dbReference>
<dbReference type="Gene3D" id="3.90.650.10">
    <property type="entry name" value="PurM-like C-terminal domain"/>
    <property type="match status" value="1"/>
</dbReference>
<dbReference type="HAMAP" id="MF_02128">
    <property type="entry name" value="TMP_kinase"/>
    <property type="match status" value="1"/>
</dbReference>
<feature type="binding site" evidence="1">
    <location>
        <position position="57"/>
    </location>
    <ligand>
        <name>Mg(2+)</name>
        <dbReference type="ChEBI" id="CHEBI:18420"/>
        <label>1</label>
    </ligand>
</feature>
<comment type="pathway">
    <text evidence="1">Cofactor biosynthesis; thiamine diphosphate biosynthesis; thiamine diphosphate from thiamine phosphate: step 1/1.</text>
</comment>
<feature type="binding site" evidence="1">
    <location>
        <position position="223"/>
    </location>
    <ligand>
        <name>ATP</name>
        <dbReference type="ChEBI" id="CHEBI:30616"/>
    </ligand>
</feature>
<evidence type="ECO:0000256" key="1">
    <source>
        <dbReference type="HAMAP-Rule" id="MF_02128"/>
    </source>
</evidence>
<feature type="binding site" evidence="1">
    <location>
        <position position="56"/>
    </location>
    <ligand>
        <name>Mg(2+)</name>
        <dbReference type="ChEBI" id="CHEBI:18420"/>
        <label>4</label>
    </ligand>
</feature>
<dbReference type="InterPro" id="IPR016188">
    <property type="entry name" value="PurM-like_N"/>
</dbReference>
<feature type="binding site" evidence="1">
    <location>
        <position position="135"/>
    </location>
    <ligand>
        <name>Mg(2+)</name>
        <dbReference type="ChEBI" id="CHEBI:18420"/>
        <label>1</label>
    </ligand>
</feature>
<dbReference type="UniPathway" id="UPA00060">
    <property type="reaction ID" value="UER00142"/>
</dbReference>
<dbReference type="EC" id="2.7.4.16" evidence="1"/>
<keyword evidence="1" id="KW-0067">ATP-binding</keyword>
<feature type="binding site" evidence="1">
    <location>
        <position position="224"/>
    </location>
    <ligand>
        <name>Mg(2+)</name>
        <dbReference type="ChEBI" id="CHEBI:18420"/>
        <label>5</label>
    </ligand>
</feature>
<dbReference type="CDD" id="cd02194">
    <property type="entry name" value="ThiL"/>
    <property type="match status" value="1"/>
</dbReference>
<proteinExistence type="inferred from homology"/>
<organism evidence="3 4">
    <name type="scientific">Nocardioides caeni</name>
    <dbReference type="NCBI Taxonomy" id="574700"/>
    <lineage>
        <taxon>Bacteria</taxon>
        <taxon>Bacillati</taxon>
        <taxon>Actinomycetota</taxon>
        <taxon>Actinomycetes</taxon>
        <taxon>Propionibacteriales</taxon>
        <taxon>Nocardioidaceae</taxon>
        <taxon>Nocardioides</taxon>
    </lineage>
</organism>
<dbReference type="InterPro" id="IPR006283">
    <property type="entry name" value="ThiL-like"/>
</dbReference>
<feature type="binding site" evidence="1">
    <location>
        <position position="87"/>
    </location>
    <ligand>
        <name>Mg(2+)</name>
        <dbReference type="ChEBI" id="CHEBI:18420"/>
        <label>3</label>
    </ligand>
</feature>
<evidence type="ECO:0000259" key="2">
    <source>
        <dbReference type="Pfam" id="PF00586"/>
    </source>
</evidence>